<dbReference type="EMBL" id="CP015961">
    <property type="protein sequence ID" value="ANI91784.1"/>
    <property type="molecule type" value="Genomic_DNA"/>
</dbReference>
<evidence type="ECO:0000313" key="2">
    <source>
        <dbReference type="Proteomes" id="UP000186104"/>
    </source>
</evidence>
<dbReference type="Proteomes" id="UP000186104">
    <property type="component" value="Chromosome"/>
</dbReference>
<reference evidence="1 2" key="1">
    <citation type="submission" date="2016-06" db="EMBL/GenBank/DDBJ databases">
        <title>Complete genome sequence of a saline-alkali tolerant type strain Dietzia timorensis ID05-A0528T.</title>
        <authorList>
            <person name="Wu X."/>
        </authorList>
    </citation>
    <scope>NUCLEOTIDE SEQUENCE [LARGE SCALE GENOMIC DNA]</scope>
    <source>
        <strain evidence="1 2">ID05-A0528</strain>
    </source>
</reference>
<keyword evidence="1" id="KW-0808">Transferase</keyword>
<protein>
    <submittedName>
        <fullName evidence="1">Putative acetyltransferase</fullName>
    </submittedName>
</protein>
<dbReference type="AlphaFoldDB" id="A0A173LJH4"/>
<keyword evidence="2" id="KW-1185">Reference proteome</keyword>
<dbReference type="STRING" id="499555.BJL86_0991"/>
<name>A0A173LJH4_9ACTN</name>
<dbReference type="PANTHER" id="PTHR23416">
    <property type="entry name" value="SIALIC ACID SYNTHASE-RELATED"/>
    <property type="match status" value="1"/>
</dbReference>
<accession>A0A173LJH4</accession>
<sequence length="225" mass="24323">MSRMPCVTVLRGDEITDYSDDRGNRIIGTPAVVQPQTQVVFGSDNCTVRFGEDVNWMTHIYFNDEGGSVEIDDGAQCIGQLELGRECTVRIGKRLNVTGMFSVVTEDGCTVEVGDNCLFADKATIRAYDHHPIFDLDTRERINIARDVSIGSDVWLGYGVQLMGGARVGHGSVVGTMSIVTASNPIGDHCLAVGQPATVKRERIAWAKNGRPPASHMDPGAHTAC</sequence>
<dbReference type="KEGG" id="dtm:BJL86_0991"/>
<dbReference type="OrthoDB" id="2643438at2"/>
<dbReference type="SUPFAM" id="SSF51161">
    <property type="entry name" value="Trimeric LpxA-like enzymes"/>
    <property type="match status" value="1"/>
</dbReference>
<evidence type="ECO:0000313" key="1">
    <source>
        <dbReference type="EMBL" id="ANI91784.1"/>
    </source>
</evidence>
<dbReference type="GO" id="GO:0016740">
    <property type="term" value="F:transferase activity"/>
    <property type="evidence" value="ECO:0007669"/>
    <property type="project" value="UniProtKB-KW"/>
</dbReference>
<dbReference type="PANTHER" id="PTHR23416:SF78">
    <property type="entry name" value="LIPOPOLYSACCHARIDE BIOSYNTHESIS O-ACETYL TRANSFERASE WBBJ-RELATED"/>
    <property type="match status" value="1"/>
</dbReference>
<dbReference type="Gene3D" id="2.160.10.10">
    <property type="entry name" value="Hexapeptide repeat proteins"/>
    <property type="match status" value="1"/>
</dbReference>
<proteinExistence type="predicted"/>
<organism evidence="1 2">
    <name type="scientific">Dietzia timorensis</name>
    <dbReference type="NCBI Taxonomy" id="499555"/>
    <lineage>
        <taxon>Bacteria</taxon>
        <taxon>Bacillati</taxon>
        <taxon>Actinomycetota</taxon>
        <taxon>Actinomycetes</taxon>
        <taxon>Mycobacteriales</taxon>
        <taxon>Dietziaceae</taxon>
        <taxon>Dietzia</taxon>
    </lineage>
</organism>
<dbReference type="InterPro" id="IPR051159">
    <property type="entry name" value="Hexapeptide_acetyltransf"/>
</dbReference>
<dbReference type="InterPro" id="IPR011004">
    <property type="entry name" value="Trimer_LpxA-like_sf"/>
</dbReference>
<gene>
    <name evidence="1" type="ORF">BJL86_0991</name>
</gene>